<evidence type="ECO:0000313" key="2">
    <source>
        <dbReference type="EMBL" id="CBJ90549.1"/>
    </source>
</evidence>
<evidence type="ECO:0000313" key="3">
    <source>
        <dbReference type="Proteomes" id="UP000008075"/>
    </source>
</evidence>
<name>D3VHA4_XENNA</name>
<dbReference type="KEGG" id="xne:XNC1_2490"/>
<keyword evidence="1" id="KW-0472">Membrane</keyword>
<accession>D3VHA4</accession>
<protein>
    <submittedName>
        <fullName evidence="2">Uncharacterized protein</fullName>
    </submittedName>
</protein>
<reference evidence="2 3" key="1">
    <citation type="journal article" date="2011" name="PLoS ONE">
        <title>The entomopathogenic bacterial endosymbionts xenorhabdus and photorhabdus: convergent lifestyles from divergent genomes.</title>
        <authorList>
            <person name="Chaston J.M."/>
            <person name="Suen G."/>
            <person name="Tucker S.L."/>
            <person name="Andersen A.W."/>
            <person name="Bhasin A."/>
            <person name="Bode E."/>
            <person name="Bode H.B."/>
            <person name="Brachmann A.O."/>
            <person name="Cowles C.E."/>
            <person name="Cowles K.N."/>
            <person name="Darby C."/>
            <person name="de Leon L."/>
            <person name="Drace K."/>
            <person name="Du Z."/>
            <person name="Givaudan A."/>
            <person name="Herbert Tran E.E."/>
            <person name="Jewell K.A."/>
            <person name="Knack J.J."/>
            <person name="Krasomil-Osterfeld K.C."/>
            <person name="Kukor R."/>
            <person name="Lanois A."/>
            <person name="Latreille P."/>
            <person name="Leimgruber N.K."/>
            <person name="Lipke C.M."/>
            <person name="Liu R."/>
            <person name="Lu X."/>
            <person name="Martens E.C."/>
            <person name="Marri P.R."/>
            <person name="Medigue C."/>
            <person name="Menard M.L."/>
            <person name="Miller N.M."/>
            <person name="Morales-Soto N."/>
            <person name="Norton S."/>
            <person name="Ogier J.C."/>
            <person name="Orchard S.S."/>
            <person name="Park D."/>
            <person name="Park Y."/>
            <person name="Qurollo B.A."/>
            <person name="Sugar D.R."/>
            <person name="Richards G.R."/>
            <person name="Rouy Z."/>
            <person name="Slominski B."/>
            <person name="Slominski K."/>
            <person name="Snyder H."/>
            <person name="Tjaden B.C."/>
            <person name="van der Hoeven R."/>
            <person name="Welch R.D."/>
            <person name="Wheeler C."/>
            <person name="Xiang B."/>
            <person name="Barbazuk B."/>
            <person name="Gaudriault S."/>
            <person name="Goodner B."/>
            <person name="Slater S.C."/>
            <person name="Forst S."/>
            <person name="Goldman B.S."/>
            <person name="Goodrich-Blair H."/>
        </authorList>
    </citation>
    <scope>NUCLEOTIDE SEQUENCE [LARGE SCALE GENOMIC DNA]</scope>
    <source>
        <strain evidence="3">ATCC 19061 / DSM 3370 / CCUG 14189 / LMG 1036 / NCIMB 9965 / AN6</strain>
    </source>
</reference>
<keyword evidence="3" id="KW-1185">Reference proteome</keyword>
<feature type="transmembrane region" description="Helical" evidence="1">
    <location>
        <begin position="7"/>
        <end position="23"/>
    </location>
</feature>
<dbReference type="Proteomes" id="UP000008075">
    <property type="component" value="Chromosome"/>
</dbReference>
<keyword evidence="1" id="KW-1133">Transmembrane helix</keyword>
<organism evidence="2 3">
    <name type="scientific">Xenorhabdus nematophila (strain ATCC 19061 / DSM 3370 / CCUG 14189 / LMG 1036 / NCIMB 9965 / AN6)</name>
    <dbReference type="NCBI Taxonomy" id="406817"/>
    <lineage>
        <taxon>Bacteria</taxon>
        <taxon>Pseudomonadati</taxon>
        <taxon>Pseudomonadota</taxon>
        <taxon>Gammaproteobacteria</taxon>
        <taxon>Enterobacterales</taxon>
        <taxon>Morganellaceae</taxon>
        <taxon>Xenorhabdus</taxon>
    </lineage>
</organism>
<dbReference type="EMBL" id="FN667742">
    <property type="protein sequence ID" value="CBJ90549.1"/>
    <property type="molecule type" value="Genomic_DNA"/>
</dbReference>
<evidence type="ECO:0000256" key="1">
    <source>
        <dbReference type="SAM" id="Phobius"/>
    </source>
</evidence>
<proteinExistence type="predicted"/>
<gene>
    <name evidence="2" type="ordered locus">XNC1_2490</name>
</gene>
<keyword evidence="1" id="KW-0812">Transmembrane</keyword>
<dbReference type="HOGENOM" id="CLU_3174920_0_0_6"/>
<dbReference type="STRING" id="406817.XNC1_2490"/>
<sequence>MIKRERTVYLVELTGILVHAIFYEYNFSHIQFIIELMLLFNLYRIFQ</sequence>
<dbReference type="AlphaFoldDB" id="D3VHA4"/>
<feature type="transmembrane region" description="Helical" evidence="1">
    <location>
        <begin position="29"/>
        <end position="46"/>
    </location>
</feature>